<evidence type="ECO:0000256" key="1">
    <source>
        <dbReference type="SAM" id="MobiDB-lite"/>
    </source>
</evidence>
<gene>
    <name evidence="3" type="ORF">M409DRAFT_31020</name>
</gene>
<dbReference type="RefSeq" id="XP_033659378.1">
    <property type="nucleotide sequence ID" value="XM_033810164.1"/>
</dbReference>
<evidence type="ECO:0000256" key="2">
    <source>
        <dbReference type="SAM" id="SignalP"/>
    </source>
</evidence>
<dbReference type="AlphaFoldDB" id="A0A6A6BY82"/>
<keyword evidence="2" id="KW-0732">Signal</keyword>
<reference evidence="3" key="1">
    <citation type="journal article" date="2020" name="Stud. Mycol.">
        <title>101 Dothideomycetes genomes: a test case for predicting lifestyles and emergence of pathogens.</title>
        <authorList>
            <person name="Haridas S."/>
            <person name="Albert R."/>
            <person name="Binder M."/>
            <person name="Bloem J."/>
            <person name="Labutti K."/>
            <person name="Salamov A."/>
            <person name="Andreopoulos B."/>
            <person name="Baker S."/>
            <person name="Barry K."/>
            <person name="Bills G."/>
            <person name="Bluhm B."/>
            <person name="Cannon C."/>
            <person name="Castanera R."/>
            <person name="Culley D."/>
            <person name="Daum C."/>
            <person name="Ezra D."/>
            <person name="Gonzalez J."/>
            <person name="Henrissat B."/>
            <person name="Kuo A."/>
            <person name="Liang C."/>
            <person name="Lipzen A."/>
            <person name="Lutzoni F."/>
            <person name="Magnuson J."/>
            <person name="Mondo S."/>
            <person name="Nolan M."/>
            <person name="Ohm R."/>
            <person name="Pangilinan J."/>
            <person name="Park H.-J."/>
            <person name="Ramirez L."/>
            <person name="Alfaro M."/>
            <person name="Sun H."/>
            <person name="Tritt A."/>
            <person name="Yoshinaga Y."/>
            <person name="Zwiers L.-H."/>
            <person name="Turgeon B."/>
            <person name="Goodwin S."/>
            <person name="Spatafora J."/>
            <person name="Crous P."/>
            <person name="Grigoriev I."/>
        </authorList>
    </citation>
    <scope>NUCLEOTIDE SEQUENCE</scope>
    <source>
        <strain evidence="3">ATCC 36951</strain>
    </source>
</reference>
<feature type="region of interest" description="Disordered" evidence="1">
    <location>
        <begin position="243"/>
        <end position="262"/>
    </location>
</feature>
<dbReference type="Proteomes" id="UP000799537">
    <property type="component" value="Unassembled WGS sequence"/>
</dbReference>
<protein>
    <submittedName>
        <fullName evidence="3">Uncharacterized protein</fullName>
    </submittedName>
</protein>
<organism evidence="3 4">
    <name type="scientific">Zasmidium cellare ATCC 36951</name>
    <dbReference type="NCBI Taxonomy" id="1080233"/>
    <lineage>
        <taxon>Eukaryota</taxon>
        <taxon>Fungi</taxon>
        <taxon>Dikarya</taxon>
        <taxon>Ascomycota</taxon>
        <taxon>Pezizomycotina</taxon>
        <taxon>Dothideomycetes</taxon>
        <taxon>Dothideomycetidae</taxon>
        <taxon>Mycosphaerellales</taxon>
        <taxon>Mycosphaerellaceae</taxon>
        <taxon>Zasmidium</taxon>
    </lineage>
</organism>
<feature type="signal peptide" evidence="2">
    <location>
        <begin position="1"/>
        <end position="17"/>
    </location>
</feature>
<name>A0A6A6BY82_ZASCE</name>
<proteinExistence type="predicted"/>
<keyword evidence="4" id="KW-1185">Reference proteome</keyword>
<dbReference type="GeneID" id="54563436"/>
<feature type="chain" id="PRO_5025460046" evidence="2">
    <location>
        <begin position="18"/>
        <end position="262"/>
    </location>
</feature>
<evidence type="ECO:0000313" key="3">
    <source>
        <dbReference type="EMBL" id="KAF2158489.1"/>
    </source>
</evidence>
<sequence>MFWTSAVLTATLSYAYASEFIHHGDTAFFGATPRADGKSIVEKLYGSCSLHDVNGPVIQTKEPCVTSLFRHLIVQLGASPSGYSVAAGRAGFGNVTVSSGRNWSDGHPLQLPTSFQYYEFDGNEVGGLKIQAHEKNGTVTSAFVKDLEDFAAAFTDQSFNGSDSWSYRVCDNTGHLLFYGRIVAEEFDFAEDIEDVQLPSCLDMVKTNHSTIADASSVATFTSSPPTTTLPPYENIDSDYIRSITGSSSRPEAETYSLANEP</sequence>
<evidence type="ECO:0000313" key="4">
    <source>
        <dbReference type="Proteomes" id="UP000799537"/>
    </source>
</evidence>
<accession>A0A6A6BY82</accession>
<dbReference type="EMBL" id="ML993661">
    <property type="protein sequence ID" value="KAF2158489.1"/>
    <property type="molecule type" value="Genomic_DNA"/>
</dbReference>